<gene>
    <name evidence="9" type="ORF">ACFQ4A_18985</name>
</gene>
<dbReference type="Pfam" id="PF00534">
    <property type="entry name" value="Glycos_transf_1"/>
    <property type="match status" value="1"/>
</dbReference>
<dbReference type="Gene3D" id="1.25.40.10">
    <property type="entry name" value="Tetratricopeptide repeat domain"/>
    <property type="match status" value="4"/>
</dbReference>
<accession>A0ABW3ZZM9</accession>
<keyword evidence="5" id="KW-0777">Teichoic acid biosynthesis</keyword>
<evidence type="ECO:0000256" key="3">
    <source>
        <dbReference type="ARBA" id="ARBA00022475"/>
    </source>
</evidence>
<evidence type="ECO:0000256" key="2">
    <source>
        <dbReference type="ARBA" id="ARBA00010488"/>
    </source>
</evidence>
<dbReference type="SMART" id="SM00028">
    <property type="entry name" value="TPR"/>
    <property type="match status" value="10"/>
</dbReference>
<feature type="repeat" description="TPR" evidence="7">
    <location>
        <begin position="60"/>
        <end position="93"/>
    </location>
</feature>
<dbReference type="EMBL" id="JBHTNH010000061">
    <property type="protein sequence ID" value="MFD1363693.1"/>
    <property type="molecule type" value="Genomic_DNA"/>
</dbReference>
<dbReference type="PANTHER" id="PTHR37316">
    <property type="entry name" value="TEICHOIC ACID GLYCEROL-PHOSPHATE PRIMASE"/>
    <property type="match status" value="1"/>
</dbReference>
<comment type="caution">
    <text evidence="9">The sequence shown here is derived from an EMBL/GenBank/DDBJ whole genome shotgun (WGS) entry which is preliminary data.</text>
</comment>
<dbReference type="PROSITE" id="PS50005">
    <property type="entry name" value="TPR"/>
    <property type="match status" value="3"/>
</dbReference>
<comment type="similarity">
    <text evidence="2">Belongs to the CDP-glycerol glycerophosphotransferase family.</text>
</comment>
<feature type="domain" description="Glycosyl transferase family 1" evidence="8">
    <location>
        <begin position="1120"/>
        <end position="1278"/>
    </location>
</feature>
<feature type="repeat" description="TPR" evidence="7">
    <location>
        <begin position="434"/>
        <end position="467"/>
    </location>
</feature>
<dbReference type="PROSITE" id="PS50293">
    <property type="entry name" value="TPR_REGION"/>
    <property type="match status" value="1"/>
</dbReference>
<dbReference type="RefSeq" id="WP_382402935.1">
    <property type="nucleotide sequence ID" value="NZ_JBHTNH010000061.1"/>
</dbReference>
<evidence type="ECO:0000256" key="5">
    <source>
        <dbReference type="ARBA" id="ARBA00022944"/>
    </source>
</evidence>
<keyword evidence="10" id="KW-1185">Reference proteome</keyword>
<sequence length="1294" mass="150157">MESKPQNKKLMKIKDNVSFKFIKKRILIGFGRLYKSKEQYSVAAIFYKKSFGTNNRVLTSSQYYEYGYVLYKANKFKQALEQIKNAIATSANEDDNRKFMDFCARIYYQYAQKLFKEKKFKEALEQIKNAIVTSTNEDDNRKFMDFRARIYYQYAQKLFKEKKFKQALEQIKNAIATSTNEDGNGEFTDFHAKIYYKYARKLFEEKKFIQALEQIDCVIGTTNKNNKAKYLTLRGEINMQLKQFVESEDNLRQSIELNGERAATHYILGVALVLQKKWYQAKESLLMAKELGFSTAKFYNRLGQANFELEHFADAAEAYQQAANMWNSKIESPITISEIYYMAGLSCERMGDIGASQEFYNKALACDEKFNSKLLGIGVFHQSYNQYDLAIKAYTGIEEAEPLFRLAMLYEKLGDKEKAISSYKRVLSLDQIKSKYHFRLAVCYETTGNYKEAVVYYKQAIARNSNYNHQWYLKLLKALHKSGDTKEYEQVLDEANLVADYVNDVYRNGNNKMPRRIRYNIFYEKLQVVEKTVLFESMAGTRVSGNPLAIFRYMLNDDRFEDYTFIWTVNNYDVVPDKYKSLTNVIFITRYTDMYYRYLATASILINDTTFPYFFILKDSQRYLNTWHGTPWKTLGYDVKVSKMDYVNGTRNFLQATHLLVPNLYTYEHQLKPHQVASIYPGELAITGYPRIDLTFKTMKEINLIKDKLGVDNSKKVILYAPTWRGGLSEKSFDVQKLMNDLERLSYLDANIIFRGHPVAEGLLQDINIPNIIGVPNKFDINEILGITDVLITDYSSVFFDFLVTGKPIVHYVYDYEKYTEERGLYFGLEELPGEVVQSSDQMIASVRNLLLTSFQPTNKYLEAKAKYVYKDDGNVSKRVIDWFLFDKITVDTIDKDTTKKKILFYAGSFQPNGITSAFISLVNGIDKKRYDITVTLSDSIINYPERLKQLDKIKDDVNIIPKNGPMTISDAGVFTRNLKNYRIANDEIIHNYKEEYQKEYIRLFGNIKFDYIVNFSGYSLFYSHLLANNPNQARKNVIYAHSDMYGEYTNKYPEIRRIFEQYKQYNKIISVSKSISEVNKQNLSKAFSIPKSKFDYIENVQNPTTVIEKSTLPLDDKADEELFSKDSTVFITIGRLSGEKDQEKLIRAFAGVQQTTQRSQLLILGNGPLKYKLLSVINELKLQKSVHLIGHKANPYPYLKRSDCFVFPSNYEGQGLVLYEALTLDKTIIATDIVTSRGVLEGGYGKICENSIEGLKKAMNDYLAGKITAKKFDIKAYSDRALEMFYNKVLNEN</sequence>
<evidence type="ECO:0000256" key="6">
    <source>
        <dbReference type="ARBA" id="ARBA00023136"/>
    </source>
</evidence>
<comment type="subcellular location">
    <subcellularLocation>
        <location evidence="1">Cell membrane</location>
        <topology evidence="1">Peripheral membrane protein</topology>
    </subcellularLocation>
</comment>
<evidence type="ECO:0000256" key="7">
    <source>
        <dbReference type="PROSITE-ProRule" id="PRU00339"/>
    </source>
</evidence>
<dbReference type="InterPro" id="IPR007554">
    <property type="entry name" value="Glycerophosphate_synth"/>
</dbReference>
<name>A0ABW3ZZM9_9BACI</name>
<dbReference type="Proteomes" id="UP001597178">
    <property type="component" value="Unassembled WGS sequence"/>
</dbReference>
<keyword evidence="7" id="KW-0802">TPR repeat</keyword>
<proteinExistence type="inferred from homology"/>
<dbReference type="InterPro" id="IPR043148">
    <property type="entry name" value="TagF_C"/>
</dbReference>
<dbReference type="Pfam" id="PF00515">
    <property type="entry name" value="TPR_1"/>
    <property type="match status" value="1"/>
</dbReference>
<evidence type="ECO:0000256" key="1">
    <source>
        <dbReference type="ARBA" id="ARBA00004202"/>
    </source>
</evidence>
<evidence type="ECO:0000259" key="8">
    <source>
        <dbReference type="Pfam" id="PF00534"/>
    </source>
</evidence>
<dbReference type="Gene3D" id="3.40.50.12580">
    <property type="match status" value="1"/>
</dbReference>
<dbReference type="InterPro" id="IPR043149">
    <property type="entry name" value="TagF_N"/>
</dbReference>
<evidence type="ECO:0000313" key="9">
    <source>
        <dbReference type="EMBL" id="MFD1363693.1"/>
    </source>
</evidence>
<dbReference type="SUPFAM" id="SSF53756">
    <property type="entry name" value="UDP-Glycosyltransferase/glycogen phosphorylase"/>
    <property type="match status" value="2"/>
</dbReference>
<dbReference type="PANTHER" id="PTHR37316:SF3">
    <property type="entry name" value="TEICHOIC ACID GLYCEROL-PHOSPHATE TRANSFERASE"/>
    <property type="match status" value="1"/>
</dbReference>
<dbReference type="Gene3D" id="3.40.50.2000">
    <property type="entry name" value="Glycogen Phosphorylase B"/>
    <property type="match status" value="2"/>
</dbReference>
<evidence type="ECO:0000256" key="4">
    <source>
        <dbReference type="ARBA" id="ARBA00022679"/>
    </source>
</evidence>
<dbReference type="InterPro" id="IPR051612">
    <property type="entry name" value="Teichoic_Acid_Biosynth"/>
</dbReference>
<keyword evidence="4" id="KW-0808">Transferase</keyword>
<dbReference type="InterPro" id="IPR019734">
    <property type="entry name" value="TPR_rpt"/>
</dbReference>
<evidence type="ECO:0000313" key="10">
    <source>
        <dbReference type="Proteomes" id="UP001597178"/>
    </source>
</evidence>
<organism evidence="9 10">
    <name type="scientific">Lentibacillus salinarum</name>
    <dbReference type="NCBI Taxonomy" id="446820"/>
    <lineage>
        <taxon>Bacteria</taxon>
        <taxon>Bacillati</taxon>
        <taxon>Bacillota</taxon>
        <taxon>Bacilli</taxon>
        <taxon>Bacillales</taxon>
        <taxon>Bacillaceae</taxon>
        <taxon>Lentibacillus</taxon>
    </lineage>
</organism>
<dbReference type="Pfam" id="PF13181">
    <property type="entry name" value="TPR_8"/>
    <property type="match status" value="2"/>
</dbReference>
<dbReference type="SUPFAM" id="SSF48452">
    <property type="entry name" value="TPR-like"/>
    <property type="match status" value="2"/>
</dbReference>
<dbReference type="CDD" id="cd03811">
    <property type="entry name" value="GT4_GT28_WabH-like"/>
    <property type="match status" value="1"/>
</dbReference>
<dbReference type="Pfam" id="PF04464">
    <property type="entry name" value="Glyphos_transf"/>
    <property type="match status" value="1"/>
</dbReference>
<protein>
    <submittedName>
        <fullName evidence="9">CDP-glycerol glycerophosphotransferase family protein</fullName>
    </submittedName>
</protein>
<keyword evidence="3" id="KW-1003">Cell membrane</keyword>
<dbReference type="Gene3D" id="3.40.50.11820">
    <property type="match status" value="1"/>
</dbReference>
<dbReference type="InterPro" id="IPR011990">
    <property type="entry name" value="TPR-like_helical_dom_sf"/>
</dbReference>
<reference evidence="10" key="1">
    <citation type="journal article" date="2019" name="Int. J. Syst. Evol. Microbiol.">
        <title>The Global Catalogue of Microorganisms (GCM) 10K type strain sequencing project: providing services to taxonomists for standard genome sequencing and annotation.</title>
        <authorList>
            <consortium name="The Broad Institute Genomics Platform"/>
            <consortium name="The Broad Institute Genome Sequencing Center for Infectious Disease"/>
            <person name="Wu L."/>
            <person name="Ma J."/>
        </authorList>
    </citation>
    <scope>NUCLEOTIDE SEQUENCE [LARGE SCALE GENOMIC DNA]</scope>
    <source>
        <strain evidence="10">CCUG 54822</strain>
    </source>
</reference>
<feature type="repeat" description="TPR" evidence="7">
    <location>
        <begin position="400"/>
        <end position="433"/>
    </location>
</feature>
<keyword evidence="6" id="KW-0472">Membrane</keyword>
<dbReference type="InterPro" id="IPR001296">
    <property type="entry name" value="Glyco_trans_1"/>
</dbReference>